<dbReference type="Gene3D" id="3.40.50.150">
    <property type="entry name" value="Vaccinia Virus protein VP39"/>
    <property type="match status" value="1"/>
</dbReference>
<dbReference type="AlphaFoldDB" id="D6SN90"/>
<dbReference type="eggNOG" id="COG0500">
    <property type="taxonomic scope" value="Bacteria"/>
</dbReference>
<dbReference type="Gene3D" id="3.40.50.720">
    <property type="entry name" value="NAD(P)-binding Rossmann-like Domain"/>
    <property type="match status" value="1"/>
</dbReference>
<dbReference type="PANTHER" id="PTHR45036:SF1">
    <property type="entry name" value="METHYLTRANSFERASE LIKE 7A"/>
    <property type="match status" value="1"/>
</dbReference>
<dbReference type="InterPro" id="IPR052356">
    <property type="entry name" value="Thiol_S-MT"/>
</dbReference>
<keyword evidence="4" id="KW-1185">Reference proteome</keyword>
<dbReference type="Gene3D" id="6.10.250.3100">
    <property type="match status" value="1"/>
</dbReference>
<sequence>MNCRHCGVSLDCVFVDLGFAPISNSYLERRDLQRPETYYPLKLFVCSRCRLVQTQDCTGSEDHFRYDYAYFSSTSSSWLRHAEEYSSMITKRLGLGKNSLVLEVASNDGYLLKNFVSAGIPCLGVEPAGRVADAAEQLCVPVLREFFGAELGLRLAEEGRQADLVIGNNVYAHAPDVNDFTAGLKAVLKPGGVITLEFPHLLNLIRFCQFDTIYHEHFSYFSLDAVKSIFYSHSLRIWDVQELSTHGGSLRVYGCHLDDPRPESASVRTLLEKEKQYGLHDMQVYKDFSSCAERIKDDLVMFLIEQKRGGRKVAAYGAAAKGSTLLNYAGIKPDLISFVCDAAPSKQGKFMPGSHIPVLSGHVLQQFRPDTLLILPWNIRDEIVSQHSYIRQWGGKFAVAVPVLEFF</sequence>
<dbReference type="InterPro" id="IPR038576">
    <property type="entry name" value="Methyltransf_Zn-bd_dom_put_sf"/>
</dbReference>
<dbReference type="Pfam" id="PF08421">
    <property type="entry name" value="Methyltransf_13"/>
    <property type="match status" value="1"/>
</dbReference>
<feature type="domain" description="Methyltransferase putative zinc binding" evidence="1">
    <location>
        <begin position="3"/>
        <end position="64"/>
    </location>
</feature>
<feature type="domain" description="C-methyltransferase" evidence="2">
    <location>
        <begin position="245"/>
        <end position="402"/>
    </location>
</feature>
<dbReference type="OrthoDB" id="9815644at2"/>
<name>D6SN90_9BACT</name>
<dbReference type="SUPFAM" id="SSF53335">
    <property type="entry name" value="S-adenosyl-L-methionine-dependent methyltransferases"/>
    <property type="match status" value="1"/>
</dbReference>
<protein>
    <submittedName>
        <fullName evidence="3">C-methyltransferase</fullName>
    </submittedName>
</protein>
<dbReference type="InterPro" id="IPR013691">
    <property type="entry name" value="MeTrfase_14"/>
</dbReference>
<dbReference type="InterPro" id="IPR029063">
    <property type="entry name" value="SAM-dependent_MTases_sf"/>
</dbReference>
<evidence type="ECO:0000259" key="1">
    <source>
        <dbReference type="Pfam" id="PF08421"/>
    </source>
</evidence>
<evidence type="ECO:0000313" key="4">
    <source>
        <dbReference type="Proteomes" id="UP000005496"/>
    </source>
</evidence>
<dbReference type="Pfam" id="PF13489">
    <property type="entry name" value="Methyltransf_23"/>
    <property type="match status" value="1"/>
</dbReference>
<evidence type="ECO:0000313" key="3">
    <source>
        <dbReference type="EMBL" id="EFI34216.1"/>
    </source>
</evidence>
<accession>D6SN90</accession>
<proteinExistence type="predicted"/>
<dbReference type="InterPro" id="IPR013630">
    <property type="entry name" value="Methyltransf_Zn-bd_dom_put"/>
</dbReference>
<organism evidence="3 4">
    <name type="scientific">Desulfonatronospira thiodismutans ASO3-1</name>
    <dbReference type="NCBI Taxonomy" id="555779"/>
    <lineage>
        <taxon>Bacteria</taxon>
        <taxon>Pseudomonadati</taxon>
        <taxon>Thermodesulfobacteriota</taxon>
        <taxon>Desulfovibrionia</taxon>
        <taxon>Desulfovibrionales</taxon>
        <taxon>Desulfonatronovibrionaceae</taxon>
        <taxon>Desulfonatronospira</taxon>
    </lineage>
</organism>
<dbReference type="CDD" id="cd02440">
    <property type="entry name" value="AdoMet_MTases"/>
    <property type="match status" value="1"/>
</dbReference>
<evidence type="ECO:0000259" key="2">
    <source>
        <dbReference type="Pfam" id="PF08484"/>
    </source>
</evidence>
<dbReference type="RefSeq" id="WP_008869544.1">
    <property type="nucleotide sequence ID" value="NZ_ACJN02000002.1"/>
</dbReference>
<dbReference type="Proteomes" id="UP000005496">
    <property type="component" value="Unassembled WGS sequence"/>
</dbReference>
<comment type="caution">
    <text evidence="3">The sequence shown here is derived from an EMBL/GenBank/DDBJ whole genome shotgun (WGS) entry which is preliminary data.</text>
</comment>
<reference evidence="3" key="1">
    <citation type="submission" date="2010-05" db="EMBL/GenBank/DDBJ databases">
        <title>The draft genome of Desulfonatronospira thiodismutans ASO3-1.</title>
        <authorList>
            <consortium name="US DOE Joint Genome Institute (JGI-PGF)"/>
            <person name="Lucas S."/>
            <person name="Copeland A."/>
            <person name="Lapidus A."/>
            <person name="Cheng J.-F."/>
            <person name="Bruce D."/>
            <person name="Goodwin L."/>
            <person name="Pitluck S."/>
            <person name="Chertkov O."/>
            <person name="Brettin T."/>
            <person name="Detter J.C."/>
            <person name="Han C."/>
            <person name="Land M.L."/>
            <person name="Hauser L."/>
            <person name="Kyrpides N."/>
            <person name="Mikhailova N."/>
            <person name="Muyzer G."/>
            <person name="Woyke T."/>
        </authorList>
    </citation>
    <scope>NUCLEOTIDE SEQUENCE [LARGE SCALE GENOMIC DNA]</scope>
    <source>
        <strain evidence="3">ASO3-1</strain>
    </source>
</reference>
<dbReference type="GO" id="GO:0008168">
    <property type="term" value="F:methyltransferase activity"/>
    <property type="evidence" value="ECO:0007669"/>
    <property type="project" value="UniProtKB-KW"/>
</dbReference>
<dbReference type="GO" id="GO:0032259">
    <property type="term" value="P:methylation"/>
    <property type="evidence" value="ECO:0007669"/>
    <property type="project" value="UniProtKB-KW"/>
</dbReference>
<dbReference type="PANTHER" id="PTHR45036">
    <property type="entry name" value="METHYLTRANSFERASE LIKE 7B"/>
    <property type="match status" value="1"/>
</dbReference>
<dbReference type="Gene3D" id="6.20.50.110">
    <property type="entry name" value="Methyltransferase, zinc-binding domain"/>
    <property type="match status" value="1"/>
</dbReference>
<gene>
    <name evidence="3" type="ORF">Dthio_PD1567</name>
</gene>
<dbReference type="EMBL" id="ACJN02000002">
    <property type="protein sequence ID" value="EFI34216.1"/>
    <property type="molecule type" value="Genomic_DNA"/>
</dbReference>
<dbReference type="Pfam" id="PF08484">
    <property type="entry name" value="Methyltransf_14"/>
    <property type="match status" value="1"/>
</dbReference>